<dbReference type="STRING" id="1195763.ABT56_02915"/>
<dbReference type="OrthoDB" id="467062at2"/>
<gene>
    <name evidence="2" type="ORF">ABT56_02915</name>
</gene>
<proteinExistence type="predicted"/>
<dbReference type="InterPro" id="IPR015102">
    <property type="entry name" value="Tscrpt_reg_HTH_FeoC"/>
</dbReference>
<comment type="caution">
    <text evidence="2">The sequence shown here is derived from an EMBL/GenBank/DDBJ whole genome shotgun (WGS) entry which is preliminary data.</text>
</comment>
<dbReference type="RefSeq" id="WP_047877321.1">
    <property type="nucleotide sequence ID" value="NZ_LDOT01000002.1"/>
</dbReference>
<dbReference type="Pfam" id="PF09012">
    <property type="entry name" value="FeoC"/>
    <property type="match status" value="1"/>
</dbReference>
<accession>A0A0J1HBW0</accession>
<feature type="domain" description="Transcriptional regulator HTH-type FeoC" evidence="1">
    <location>
        <begin position="2"/>
        <end position="67"/>
    </location>
</feature>
<dbReference type="PATRIC" id="fig|1195763.3.peg.631"/>
<dbReference type="InterPro" id="IPR036388">
    <property type="entry name" value="WH-like_DNA-bd_sf"/>
</dbReference>
<keyword evidence="3" id="KW-1185">Reference proteome</keyword>
<organism evidence="2 3">
    <name type="scientific">Photobacterium aquae</name>
    <dbReference type="NCBI Taxonomy" id="1195763"/>
    <lineage>
        <taxon>Bacteria</taxon>
        <taxon>Pseudomonadati</taxon>
        <taxon>Pseudomonadota</taxon>
        <taxon>Gammaproteobacteria</taxon>
        <taxon>Vibrionales</taxon>
        <taxon>Vibrionaceae</taxon>
        <taxon>Photobacterium</taxon>
    </lineage>
</organism>
<reference evidence="2 3" key="1">
    <citation type="submission" date="2015-05" db="EMBL/GenBank/DDBJ databases">
        <title>Photobacterium galathea sp. nov.</title>
        <authorList>
            <person name="Machado H."/>
            <person name="Gram L."/>
        </authorList>
    </citation>
    <scope>NUCLEOTIDE SEQUENCE [LARGE SCALE GENOMIC DNA]</scope>
    <source>
        <strain evidence="2 3">CGMCC 1.12159</strain>
    </source>
</reference>
<dbReference type="InterPro" id="IPR036390">
    <property type="entry name" value="WH_DNA-bd_sf"/>
</dbReference>
<dbReference type="AlphaFoldDB" id="A0A0J1HBW0"/>
<dbReference type="EMBL" id="LDOT01000002">
    <property type="protein sequence ID" value="KLV09160.1"/>
    <property type="molecule type" value="Genomic_DNA"/>
</dbReference>
<evidence type="ECO:0000259" key="1">
    <source>
        <dbReference type="Pfam" id="PF09012"/>
    </source>
</evidence>
<evidence type="ECO:0000313" key="3">
    <source>
        <dbReference type="Proteomes" id="UP000036097"/>
    </source>
</evidence>
<protein>
    <submittedName>
        <fullName evidence="2">Ferrous iron transport protein C</fullName>
    </submittedName>
</protein>
<dbReference type="SUPFAM" id="SSF46785">
    <property type="entry name" value="Winged helix' DNA-binding domain"/>
    <property type="match status" value="1"/>
</dbReference>
<evidence type="ECO:0000313" key="2">
    <source>
        <dbReference type="EMBL" id="KLV09160.1"/>
    </source>
</evidence>
<dbReference type="Proteomes" id="UP000036097">
    <property type="component" value="Unassembled WGS sequence"/>
</dbReference>
<name>A0A0J1HBW0_9GAMM</name>
<dbReference type="Gene3D" id="1.10.10.10">
    <property type="entry name" value="Winged helix-like DNA-binding domain superfamily/Winged helix DNA-binding domain"/>
    <property type="match status" value="1"/>
</dbReference>
<sequence>MILQQLKQYLEQHGRASRQSIARHFGMSEDGVEAMLDVWIRKGKVGRELVGCSSDACCQGAQEIWYRPLRSDELAVTVMRS</sequence>